<proteinExistence type="predicted"/>
<protein>
    <submittedName>
        <fullName evidence="1">Uncharacterized protein</fullName>
    </submittedName>
</protein>
<gene>
    <name evidence="1" type="ORF">SAMN05443429_11212</name>
</gene>
<evidence type="ECO:0000313" key="2">
    <source>
        <dbReference type="Proteomes" id="UP000184335"/>
    </source>
</evidence>
<organism evidence="1 2">
    <name type="scientific">Cruoricaptor ignavus</name>
    <dbReference type="NCBI Taxonomy" id="1118202"/>
    <lineage>
        <taxon>Bacteria</taxon>
        <taxon>Pseudomonadati</taxon>
        <taxon>Bacteroidota</taxon>
        <taxon>Flavobacteriia</taxon>
        <taxon>Flavobacteriales</taxon>
        <taxon>Weeksellaceae</taxon>
        <taxon>Cruoricaptor</taxon>
    </lineage>
</organism>
<dbReference type="EMBL" id="FQYI01000012">
    <property type="protein sequence ID" value="SHJ19852.1"/>
    <property type="molecule type" value="Genomic_DNA"/>
</dbReference>
<accession>A0A1M6HCE4</accession>
<dbReference type="STRING" id="1118202.SAMN05443429_11212"/>
<reference evidence="1 2" key="1">
    <citation type="submission" date="2016-11" db="EMBL/GenBank/DDBJ databases">
        <authorList>
            <person name="Jaros S."/>
            <person name="Januszkiewicz K."/>
            <person name="Wedrychowicz H."/>
        </authorList>
    </citation>
    <scope>NUCLEOTIDE SEQUENCE [LARGE SCALE GENOMIC DNA]</scope>
    <source>
        <strain evidence="1 2">DSM 25479</strain>
    </source>
</reference>
<sequence>MLHIAFTLYICSVINTKSVGNTINTALNIMKNSAKAALYRALNQALTISQIKELIEGVEIASKSPYSDSFYSATNISWGHKPDGSYRISDHWNFFSRGEMHCETSNNVEDDCWSVGVYSAETGKYTILKSFKKDFTAFRKKVDFREENRKEKLTARQEKIKEIVRNLEQRRWERNRALRIKNKKIWVSVNVNVWSGSGRNVKFAGTEDLVGRLVWESKTGNSFQILLNDGSTREIRKYNSYQELKRKPYTRKNAKAAA</sequence>
<dbReference type="Proteomes" id="UP000184335">
    <property type="component" value="Unassembled WGS sequence"/>
</dbReference>
<evidence type="ECO:0000313" key="1">
    <source>
        <dbReference type="EMBL" id="SHJ19852.1"/>
    </source>
</evidence>
<dbReference type="AlphaFoldDB" id="A0A1M6HCE4"/>
<keyword evidence="2" id="KW-1185">Reference proteome</keyword>
<name>A0A1M6HCE4_9FLAO</name>